<evidence type="ECO:0000256" key="15">
    <source>
        <dbReference type="ARBA" id="ARBA00022946"/>
    </source>
</evidence>
<evidence type="ECO:0000256" key="6">
    <source>
        <dbReference type="ARBA" id="ARBA00012477"/>
    </source>
</evidence>
<comment type="subunit">
    <text evidence="23">Homodimer. Interacts with PTCD1.</text>
</comment>
<keyword evidence="16" id="KW-0496">Mitochondrion</keyword>
<evidence type="ECO:0000313" key="26">
    <source>
        <dbReference type="EMBL" id="CEK89855.1"/>
    </source>
</evidence>
<keyword evidence="12" id="KW-0255">Endonuclease</keyword>
<proteinExistence type="inferred from homology"/>
<evidence type="ECO:0000256" key="12">
    <source>
        <dbReference type="ARBA" id="ARBA00022759"/>
    </source>
</evidence>
<dbReference type="GO" id="GO:0042781">
    <property type="term" value="F:3'-tRNA processing endoribonuclease activity"/>
    <property type="evidence" value="ECO:0007669"/>
    <property type="project" value="UniProtKB-EC"/>
</dbReference>
<keyword evidence="15" id="KW-0809">Transit peptide</keyword>
<evidence type="ECO:0000259" key="25">
    <source>
        <dbReference type="SMART" id="SM00849"/>
    </source>
</evidence>
<evidence type="ECO:0000256" key="17">
    <source>
        <dbReference type="ARBA" id="ARBA00023242"/>
    </source>
</evidence>
<reference evidence="26" key="1">
    <citation type="submission" date="2014-12" db="EMBL/GenBank/DDBJ databases">
        <title>Insight into the proteome of Arion vulgaris.</title>
        <authorList>
            <person name="Aradska J."/>
            <person name="Bulat T."/>
            <person name="Smidak R."/>
            <person name="Sarate P."/>
            <person name="Gangsoo J."/>
            <person name="Sialana F."/>
            <person name="Bilban M."/>
            <person name="Lubec G."/>
        </authorList>
    </citation>
    <scope>NUCLEOTIDE SEQUENCE</scope>
    <source>
        <tissue evidence="26">Skin</tissue>
    </source>
</reference>
<evidence type="ECO:0000256" key="14">
    <source>
        <dbReference type="ARBA" id="ARBA00022833"/>
    </source>
</evidence>
<dbReference type="AlphaFoldDB" id="A0A0B7BCI8"/>
<dbReference type="FunFam" id="3.60.15.10:FF:000014">
    <property type="entry name" value="Zinc phosphodiesterase ELAC protein 2"/>
    <property type="match status" value="1"/>
</dbReference>
<evidence type="ECO:0000256" key="3">
    <source>
        <dbReference type="ARBA" id="ARBA00004123"/>
    </source>
</evidence>
<dbReference type="EMBL" id="HACG01042990">
    <property type="protein sequence ID" value="CEK89855.1"/>
    <property type="molecule type" value="Transcribed_RNA"/>
</dbReference>
<dbReference type="PANTHER" id="PTHR12553">
    <property type="entry name" value="ZINC PHOSPHODIESTERASE ELAC PROTEIN 2"/>
    <property type="match status" value="1"/>
</dbReference>
<evidence type="ECO:0000256" key="7">
    <source>
        <dbReference type="ARBA" id="ARBA00013357"/>
    </source>
</evidence>
<organism evidence="26">
    <name type="scientific">Arion vulgaris</name>
    <dbReference type="NCBI Taxonomy" id="1028688"/>
    <lineage>
        <taxon>Eukaryota</taxon>
        <taxon>Metazoa</taxon>
        <taxon>Spiralia</taxon>
        <taxon>Lophotrochozoa</taxon>
        <taxon>Mollusca</taxon>
        <taxon>Gastropoda</taxon>
        <taxon>Heterobranchia</taxon>
        <taxon>Euthyneura</taxon>
        <taxon>Panpulmonata</taxon>
        <taxon>Eupulmonata</taxon>
        <taxon>Stylommatophora</taxon>
        <taxon>Helicina</taxon>
        <taxon>Arionoidea</taxon>
        <taxon>Arionidae</taxon>
        <taxon>Arion</taxon>
    </lineage>
</organism>
<evidence type="ECO:0000256" key="2">
    <source>
        <dbReference type="ARBA" id="ARBA00001947"/>
    </source>
</evidence>
<keyword evidence="11" id="KW-0479">Metal-binding</keyword>
<dbReference type="GO" id="GO:0005634">
    <property type="term" value="C:nucleus"/>
    <property type="evidence" value="ECO:0007669"/>
    <property type="project" value="UniProtKB-SubCell"/>
</dbReference>
<comment type="function">
    <text evidence="22">Zinc phosphodiesterase, which displays mitochondrial tRNA 3'-processing endonuclease activity. Involved in tRNA maturation, by removing a 3'-trailer from precursor tRNA. Associates with mitochondrial DNA complexes at the nucleoids to initiate RNA processing and ribosome assembly.</text>
</comment>
<evidence type="ECO:0000256" key="24">
    <source>
        <dbReference type="SAM" id="MobiDB-lite"/>
    </source>
</evidence>
<dbReference type="Pfam" id="PF23023">
    <property type="entry name" value="Anti-Pycsar_Apyc1"/>
    <property type="match status" value="1"/>
</dbReference>
<evidence type="ECO:0000256" key="9">
    <source>
        <dbReference type="ARBA" id="ARBA00022694"/>
    </source>
</evidence>
<dbReference type="SUPFAM" id="SSF56281">
    <property type="entry name" value="Metallo-hydrolase/oxidoreductase"/>
    <property type="match status" value="2"/>
</dbReference>
<evidence type="ECO:0000256" key="16">
    <source>
        <dbReference type="ARBA" id="ARBA00023128"/>
    </source>
</evidence>
<dbReference type="SMART" id="SM00849">
    <property type="entry name" value="Lactamase_B"/>
    <property type="match status" value="1"/>
</dbReference>
<evidence type="ECO:0000256" key="5">
    <source>
        <dbReference type="ARBA" id="ARBA00007823"/>
    </source>
</evidence>
<comment type="subcellular location">
    <subcellularLocation>
        <location evidence="4">Mitochondrion matrix</location>
    </subcellularLocation>
    <subcellularLocation>
        <location evidence="3">Nucleus</location>
    </subcellularLocation>
</comment>
<evidence type="ECO:0000256" key="23">
    <source>
        <dbReference type="ARBA" id="ARBA00047136"/>
    </source>
</evidence>
<evidence type="ECO:0000256" key="18">
    <source>
        <dbReference type="ARBA" id="ARBA00030689"/>
    </source>
</evidence>
<dbReference type="InterPro" id="IPR036866">
    <property type="entry name" value="RibonucZ/Hydroxyglut_hydro"/>
</dbReference>
<gene>
    <name evidence="26" type="primary">ORF173397</name>
</gene>
<evidence type="ECO:0000256" key="11">
    <source>
        <dbReference type="ARBA" id="ARBA00022723"/>
    </source>
</evidence>
<evidence type="ECO:0000256" key="8">
    <source>
        <dbReference type="ARBA" id="ARBA00022553"/>
    </source>
</evidence>
<accession>A0A0B7BCI8</accession>
<dbReference type="GO" id="GO:1990180">
    <property type="term" value="P:mitochondrial tRNA 3'-end processing"/>
    <property type="evidence" value="ECO:0007669"/>
    <property type="project" value="TreeGrafter"/>
</dbReference>
<evidence type="ECO:0000256" key="20">
    <source>
        <dbReference type="ARBA" id="ARBA00032104"/>
    </source>
</evidence>
<evidence type="ECO:0000256" key="4">
    <source>
        <dbReference type="ARBA" id="ARBA00004305"/>
    </source>
</evidence>
<evidence type="ECO:0000256" key="22">
    <source>
        <dbReference type="ARBA" id="ARBA00046098"/>
    </source>
</evidence>
<feature type="region of interest" description="Disordered" evidence="24">
    <location>
        <begin position="94"/>
        <end position="113"/>
    </location>
</feature>
<dbReference type="InterPro" id="IPR047151">
    <property type="entry name" value="RNZ2-like"/>
</dbReference>
<dbReference type="InterPro" id="IPR001279">
    <property type="entry name" value="Metallo-B-lactamas"/>
</dbReference>
<dbReference type="Pfam" id="PF13691">
    <property type="entry name" value="Lactamase_B_4"/>
    <property type="match status" value="1"/>
</dbReference>
<feature type="domain" description="Metallo-beta-lactamase" evidence="25">
    <location>
        <begin position="620"/>
        <end position="847"/>
    </location>
</feature>
<comment type="similarity">
    <text evidence="5">Belongs to the RNase Z family.</text>
</comment>
<dbReference type="GO" id="GO:0042645">
    <property type="term" value="C:mitochondrial nucleoid"/>
    <property type="evidence" value="ECO:0007669"/>
    <property type="project" value="UniProtKB-ARBA"/>
</dbReference>
<name>A0A0B7BCI8_9EUPU</name>
<comment type="catalytic activity">
    <reaction evidence="1">
        <text>Endonucleolytic cleavage of RNA, removing extra 3' nucleotides from tRNA precursor, generating 3' termini of tRNAs. A 3'-hydroxy group is left at the tRNA terminus and a 5'-phosphoryl group is left at the trailer molecule.</text>
        <dbReference type="EC" id="3.1.26.11"/>
    </reaction>
</comment>
<dbReference type="InterPro" id="IPR027794">
    <property type="entry name" value="tRNase_Z_dom"/>
</dbReference>
<keyword evidence="10" id="KW-0540">Nuclease</keyword>
<evidence type="ECO:0000256" key="13">
    <source>
        <dbReference type="ARBA" id="ARBA00022801"/>
    </source>
</evidence>
<keyword evidence="9" id="KW-0819">tRNA processing</keyword>
<keyword evidence="17" id="KW-0539">Nucleus</keyword>
<dbReference type="Gene3D" id="3.60.15.10">
    <property type="entry name" value="Ribonuclease Z/Hydroxyacylglutathione hydrolase-like"/>
    <property type="match status" value="2"/>
</dbReference>
<dbReference type="GO" id="GO:0046872">
    <property type="term" value="F:metal ion binding"/>
    <property type="evidence" value="ECO:0007669"/>
    <property type="project" value="UniProtKB-KW"/>
</dbReference>
<sequence>MYCSGKFTILSQTFSSFINAKLVQYSRIYSSPYVSCILCKSAYTSRAIGRQRAATANYVLTTTGTSVISHSDYSLKRHFNISSVCRFSLTMGKKNKHNKKPAQGSNTNEKSGKDHAVVVDTDYTPRHRHGMKKLQPLSKVPTKINLVVIGTGGPGTSQSLLVTTEYTRYMFNCGEGAQRLAAMSKSLRVSAFAKLSGLEHIFITHKSWENTGGLLGMALTLEGQKNPDAKVYVGREKPIPGQHSNKLPQITIHGPPGVENIALMAKKFSVQSNMNVVRHEGEYADTGLSITPITIRKQTADASAYLSKLDSCAPAPAKRQRKDSFSTSANTDIAYIYLCKAQPLLPKINVEKCHDAGVTIGPMVGRLQRGESVVLDDGRVIHPEQVTDSVNTDNRPFLILECPSLDFLQSLRDCPKLRPYLGKSETSLAVIVHMTPADVFNSADYQSWMSGFHDSTDHMVMNRDAGEVDLIRVREHQARLNIVSQEVFPMLPNSEPTNPFRIDSGNGVTLAQNDVALDPEHMMLQKQGQVVKACSGLHYVYRGKDGLGFQVEMDEFKCRELQEEFLDIPDIQHEIADLRKTVPEASKEKDEISEDKENLTTYPKVVFLGTGSSEPNLIRAQSCIVVQVSKHSVIILDCGEDSYGQLYRFFGKVRTGKILRKVKAIFISHLHADHHLGVFSILKERKLAFDEKNEPLTPALLIAPIQMRRWLKFYHTELKPITHLFRFVKHQENMTEFDDGFRLQTATFEDIKKELNLTEYKPVEVIHCNNSFGVSFTHANGFKLVYSGDTRPCNNLITAGTGCDLLIHEATHEDTLHEHAKASKHSTFSEAMDVGKSMGAKNIILTHFSQRYAYMVPLYDVTLPQNVGIAFDNMQVCPKTFKYLPQMIPSLSRLFALELQKFESKHIRRLREDAEVETKQVNKSS</sequence>
<keyword evidence="8" id="KW-0597">Phosphoprotein</keyword>
<evidence type="ECO:0000256" key="1">
    <source>
        <dbReference type="ARBA" id="ARBA00000402"/>
    </source>
</evidence>
<protein>
    <recommendedName>
        <fullName evidence="7">Zinc phosphodiesterase ELAC protein 2</fullName>
        <ecNumber evidence="6">3.1.26.11</ecNumber>
    </recommendedName>
    <alternativeName>
        <fullName evidence="21">ElaC homolog protein 2</fullName>
    </alternativeName>
    <alternativeName>
        <fullName evidence="19">Ribonuclease Z 2</fullName>
    </alternativeName>
    <alternativeName>
        <fullName evidence="20">tRNA 3 endonuclease 2</fullName>
    </alternativeName>
    <alternativeName>
        <fullName evidence="18">tRNase Z 2</fullName>
    </alternativeName>
</protein>
<dbReference type="PANTHER" id="PTHR12553:SF49">
    <property type="entry name" value="ZINC PHOSPHODIESTERASE ELAC PROTEIN 2"/>
    <property type="match status" value="1"/>
</dbReference>
<keyword evidence="13" id="KW-0378">Hydrolase</keyword>
<evidence type="ECO:0000256" key="21">
    <source>
        <dbReference type="ARBA" id="ARBA00032616"/>
    </source>
</evidence>
<evidence type="ECO:0000256" key="10">
    <source>
        <dbReference type="ARBA" id="ARBA00022722"/>
    </source>
</evidence>
<dbReference type="EC" id="3.1.26.11" evidence="6"/>
<comment type="cofactor">
    <cofactor evidence="2">
        <name>Zn(2+)</name>
        <dbReference type="ChEBI" id="CHEBI:29105"/>
    </cofactor>
</comment>
<evidence type="ECO:0000256" key="19">
    <source>
        <dbReference type="ARBA" id="ARBA00030729"/>
    </source>
</evidence>
<keyword evidence="14" id="KW-0862">Zinc</keyword>
<dbReference type="CDD" id="cd07718">
    <property type="entry name" value="RNaseZ_ELAC1_ELAC2-C-term-like_MBL-fold"/>
    <property type="match status" value="1"/>
</dbReference>